<reference evidence="2" key="1">
    <citation type="submission" date="2020-10" db="EMBL/GenBank/DDBJ databases">
        <title>Connecting structure to function with the recovery of over 1000 high-quality activated sludge metagenome-assembled genomes encoding full-length rRNA genes using long-read sequencing.</title>
        <authorList>
            <person name="Singleton C.M."/>
            <person name="Petriglieri F."/>
            <person name="Kristensen J.M."/>
            <person name="Kirkegaard R.H."/>
            <person name="Michaelsen T.Y."/>
            <person name="Andersen M.H."/>
            <person name="Karst S.M."/>
            <person name="Dueholm M.S."/>
            <person name="Nielsen P.H."/>
            <person name="Albertsen M."/>
        </authorList>
    </citation>
    <scope>NUCLEOTIDE SEQUENCE</scope>
    <source>
        <strain evidence="2">EsbW_18-Q3-R4-48_MAXAC.044</strain>
    </source>
</reference>
<proteinExistence type="predicted"/>
<organism evidence="2 3">
    <name type="scientific">Candidatus Propionivibrio dominans</name>
    <dbReference type="NCBI Taxonomy" id="2954373"/>
    <lineage>
        <taxon>Bacteria</taxon>
        <taxon>Pseudomonadati</taxon>
        <taxon>Pseudomonadota</taxon>
        <taxon>Betaproteobacteria</taxon>
        <taxon>Rhodocyclales</taxon>
        <taxon>Rhodocyclaceae</taxon>
        <taxon>Propionivibrio</taxon>
    </lineage>
</organism>
<evidence type="ECO:0000313" key="2">
    <source>
        <dbReference type="EMBL" id="MBK7424684.1"/>
    </source>
</evidence>
<dbReference type="EMBL" id="JADJNC010000041">
    <property type="protein sequence ID" value="MBK7424684.1"/>
    <property type="molecule type" value="Genomic_DNA"/>
</dbReference>
<keyword evidence="1" id="KW-1133">Transmembrane helix</keyword>
<dbReference type="Proteomes" id="UP000886602">
    <property type="component" value="Unassembled WGS sequence"/>
</dbReference>
<accession>A0A9D7IHU2</accession>
<comment type="caution">
    <text evidence="2">The sequence shown here is derived from an EMBL/GenBank/DDBJ whole genome shotgun (WGS) entry which is preliminary data.</text>
</comment>
<evidence type="ECO:0000256" key="1">
    <source>
        <dbReference type="SAM" id="Phobius"/>
    </source>
</evidence>
<sequence length="86" mass="9417">MQASNAYKIGNVLAQTFLAVRYILLSLTTVVGLFGRIASPTVVQFADAKRTKATVATPVEPVKQEPVAPVYEGMKFPELYPEHTVH</sequence>
<dbReference type="AlphaFoldDB" id="A0A9D7IHU2"/>
<evidence type="ECO:0000313" key="3">
    <source>
        <dbReference type="Proteomes" id="UP000886602"/>
    </source>
</evidence>
<gene>
    <name evidence="2" type="ORF">IPJ48_17240</name>
</gene>
<protein>
    <submittedName>
        <fullName evidence="2">Uncharacterized protein</fullName>
    </submittedName>
</protein>
<name>A0A9D7IHU2_9RHOO</name>
<keyword evidence="1" id="KW-0472">Membrane</keyword>
<feature type="transmembrane region" description="Helical" evidence="1">
    <location>
        <begin position="12"/>
        <end position="34"/>
    </location>
</feature>
<keyword evidence="1" id="KW-0812">Transmembrane</keyword>